<keyword evidence="2" id="KW-0808">Transferase</keyword>
<dbReference type="RefSeq" id="WP_134718847.1">
    <property type="nucleotide sequence ID" value="NZ_SDKM01000022.1"/>
</dbReference>
<dbReference type="PANTHER" id="PTHR42912">
    <property type="entry name" value="METHYLTRANSFERASE"/>
    <property type="match status" value="1"/>
</dbReference>
<evidence type="ECO:0000313" key="2">
    <source>
        <dbReference type="EMBL" id="RYP84648.1"/>
    </source>
</evidence>
<feature type="domain" description="Methyltransferase type 11" evidence="1">
    <location>
        <begin position="38"/>
        <end position="130"/>
    </location>
</feature>
<evidence type="ECO:0000259" key="1">
    <source>
        <dbReference type="Pfam" id="PF08241"/>
    </source>
</evidence>
<sequence length="252" mass="26337">MSFDVPADAYARFMGRYADPLALAFAAYAGAAAGQRALDVGCGPGALTAVLVGALGADAVVAIDPSPPFVAAARARFPGADVHEGSAEDLPFDDGSFDLVTAQLVVHFMSDPVAGLREMRRVAAPGGTVATCVWDHAGGSGPLATFWRAVADLDPGHPGESDLPGTREGHLVQLATEAGWERVDDGRLSVTIPFRSFEDWWEPYTLGVGPAGQYTAGLDEPTRAGLRDRCAELLPPAPFEETASAWCVRATV</sequence>
<dbReference type="SUPFAM" id="SSF53335">
    <property type="entry name" value="S-adenosyl-L-methionine-dependent methyltransferases"/>
    <property type="match status" value="1"/>
</dbReference>
<comment type="caution">
    <text evidence="2">The sequence shown here is derived from an EMBL/GenBank/DDBJ whole genome shotgun (WGS) entry which is preliminary data.</text>
</comment>
<dbReference type="InterPro" id="IPR013216">
    <property type="entry name" value="Methyltransf_11"/>
</dbReference>
<protein>
    <submittedName>
        <fullName evidence="2">Class I SAM-dependent methyltransferase</fullName>
    </submittedName>
</protein>
<organism evidence="2 3">
    <name type="scientific">Nocardioides guangzhouensis</name>
    <dbReference type="NCBI Taxonomy" id="2497878"/>
    <lineage>
        <taxon>Bacteria</taxon>
        <taxon>Bacillati</taxon>
        <taxon>Actinomycetota</taxon>
        <taxon>Actinomycetes</taxon>
        <taxon>Propionibacteriales</taxon>
        <taxon>Nocardioidaceae</taxon>
        <taxon>Nocardioides</taxon>
    </lineage>
</organism>
<dbReference type="Pfam" id="PF08241">
    <property type="entry name" value="Methyltransf_11"/>
    <property type="match status" value="1"/>
</dbReference>
<evidence type="ECO:0000313" key="3">
    <source>
        <dbReference type="Proteomes" id="UP000295198"/>
    </source>
</evidence>
<dbReference type="InterPro" id="IPR029063">
    <property type="entry name" value="SAM-dependent_MTases_sf"/>
</dbReference>
<dbReference type="Proteomes" id="UP000295198">
    <property type="component" value="Unassembled WGS sequence"/>
</dbReference>
<dbReference type="GO" id="GO:0008757">
    <property type="term" value="F:S-adenosylmethionine-dependent methyltransferase activity"/>
    <property type="evidence" value="ECO:0007669"/>
    <property type="project" value="InterPro"/>
</dbReference>
<keyword evidence="3" id="KW-1185">Reference proteome</keyword>
<dbReference type="InterPro" id="IPR050508">
    <property type="entry name" value="Methyltransf_Superfamily"/>
</dbReference>
<dbReference type="EMBL" id="SDKM01000022">
    <property type="protein sequence ID" value="RYP84648.1"/>
    <property type="molecule type" value="Genomic_DNA"/>
</dbReference>
<dbReference type="OrthoDB" id="9795634at2"/>
<dbReference type="CDD" id="cd02440">
    <property type="entry name" value="AdoMet_MTases"/>
    <property type="match status" value="1"/>
</dbReference>
<keyword evidence="2" id="KW-0489">Methyltransferase</keyword>
<reference evidence="2 3" key="1">
    <citation type="submission" date="2019-01" db="EMBL/GenBank/DDBJ databases">
        <title>Nocardioides guangzhouensis sp. nov., an actinobacterium isolated from soil.</title>
        <authorList>
            <person name="Fu Y."/>
            <person name="Cai Y."/>
            <person name="Lin Z."/>
            <person name="Chen P."/>
        </authorList>
    </citation>
    <scope>NUCLEOTIDE SEQUENCE [LARGE SCALE GENOMIC DNA]</scope>
    <source>
        <strain evidence="2 3">130</strain>
    </source>
</reference>
<dbReference type="AlphaFoldDB" id="A0A4Q4ZAK0"/>
<accession>A0A4Q4ZAK0</accession>
<dbReference type="GO" id="GO:0032259">
    <property type="term" value="P:methylation"/>
    <property type="evidence" value="ECO:0007669"/>
    <property type="project" value="UniProtKB-KW"/>
</dbReference>
<name>A0A4Q4ZAK0_9ACTN</name>
<gene>
    <name evidence="2" type="ORF">EKO23_15405</name>
</gene>
<proteinExistence type="predicted"/>
<dbReference type="Gene3D" id="3.40.50.150">
    <property type="entry name" value="Vaccinia Virus protein VP39"/>
    <property type="match status" value="1"/>
</dbReference>